<gene>
    <name evidence="2" type="ORF">SLEP1_g25169</name>
</gene>
<name>A0AAV5JIA1_9ROSI</name>
<evidence type="ECO:0000256" key="1">
    <source>
        <dbReference type="SAM" id="Phobius"/>
    </source>
</evidence>
<keyword evidence="1" id="KW-0812">Transmembrane</keyword>
<keyword evidence="3" id="KW-1185">Reference proteome</keyword>
<keyword evidence="1" id="KW-1133">Transmembrane helix</keyword>
<sequence length="80" mass="8325">MYKGDGGGGGGVGGMHYLFPFSLVLRLSLLFCCMAVKDGAFGYNPQISSNWGARDGWVVSEPSDVVPSLLPPSIAVSTVS</sequence>
<dbReference type="Proteomes" id="UP001054252">
    <property type="component" value="Unassembled WGS sequence"/>
</dbReference>
<feature type="transmembrane region" description="Helical" evidence="1">
    <location>
        <begin position="17"/>
        <end position="36"/>
    </location>
</feature>
<dbReference type="AlphaFoldDB" id="A0AAV5JIA1"/>
<proteinExistence type="predicted"/>
<reference evidence="2 3" key="1">
    <citation type="journal article" date="2021" name="Commun. Biol.">
        <title>The genome of Shorea leprosula (Dipterocarpaceae) highlights the ecological relevance of drought in aseasonal tropical rainforests.</title>
        <authorList>
            <person name="Ng K.K.S."/>
            <person name="Kobayashi M.J."/>
            <person name="Fawcett J.A."/>
            <person name="Hatakeyama M."/>
            <person name="Paape T."/>
            <person name="Ng C.H."/>
            <person name="Ang C.C."/>
            <person name="Tnah L.H."/>
            <person name="Lee C.T."/>
            <person name="Nishiyama T."/>
            <person name="Sese J."/>
            <person name="O'Brien M.J."/>
            <person name="Copetti D."/>
            <person name="Mohd Noor M.I."/>
            <person name="Ong R.C."/>
            <person name="Putra M."/>
            <person name="Sireger I.Z."/>
            <person name="Indrioko S."/>
            <person name="Kosugi Y."/>
            <person name="Izuno A."/>
            <person name="Isagi Y."/>
            <person name="Lee S.L."/>
            <person name="Shimizu K.K."/>
        </authorList>
    </citation>
    <scope>NUCLEOTIDE SEQUENCE [LARGE SCALE GENOMIC DNA]</scope>
    <source>
        <strain evidence="2">214</strain>
    </source>
</reference>
<evidence type="ECO:0000313" key="2">
    <source>
        <dbReference type="EMBL" id="GKV14269.1"/>
    </source>
</evidence>
<accession>A0AAV5JIA1</accession>
<keyword evidence="1" id="KW-0472">Membrane</keyword>
<dbReference type="EMBL" id="BPVZ01000040">
    <property type="protein sequence ID" value="GKV14269.1"/>
    <property type="molecule type" value="Genomic_DNA"/>
</dbReference>
<protein>
    <submittedName>
        <fullName evidence="2">Uncharacterized protein</fullName>
    </submittedName>
</protein>
<evidence type="ECO:0000313" key="3">
    <source>
        <dbReference type="Proteomes" id="UP001054252"/>
    </source>
</evidence>
<organism evidence="2 3">
    <name type="scientific">Rubroshorea leprosula</name>
    <dbReference type="NCBI Taxonomy" id="152421"/>
    <lineage>
        <taxon>Eukaryota</taxon>
        <taxon>Viridiplantae</taxon>
        <taxon>Streptophyta</taxon>
        <taxon>Embryophyta</taxon>
        <taxon>Tracheophyta</taxon>
        <taxon>Spermatophyta</taxon>
        <taxon>Magnoliopsida</taxon>
        <taxon>eudicotyledons</taxon>
        <taxon>Gunneridae</taxon>
        <taxon>Pentapetalae</taxon>
        <taxon>rosids</taxon>
        <taxon>malvids</taxon>
        <taxon>Malvales</taxon>
        <taxon>Dipterocarpaceae</taxon>
        <taxon>Rubroshorea</taxon>
    </lineage>
</organism>
<comment type="caution">
    <text evidence="2">The sequence shown here is derived from an EMBL/GenBank/DDBJ whole genome shotgun (WGS) entry which is preliminary data.</text>
</comment>